<accession>A0A4Q4REB7</accession>
<sequence length="191" mass="21380">MPNNNSLVQSIGSRYDCILKYLPAISHDLTDHENEICQRCKDIDPHSLASLLNDTGRPAGATDMQKCQDAVRKNSEAQSEATNMCASRKWWFPNVKFDVAQKDLSEELIEAKRKINKASGDKNAEDNFNYTLCVPVTTGRPGEICNRCVFFKSAWMTWKENREMDSVFEPPVTGDTSGRILKADIRMGAGG</sequence>
<gene>
    <name evidence="1" type="ORF">AA0115_g11359</name>
    <name evidence="2" type="ORF">AA0119_g12762</name>
</gene>
<evidence type="ECO:0000313" key="3">
    <source>
        <dbReference type="Proteomes" id="UP000292340"/>
    </source>
</evidence>
<dbReference type="EMBL" id="PDXF01000135">
    <property type="protein sequence ID" value="RYN86581.1"/>
    <property type="molecule type" value="Genomic_DNA"/>
</dbReference>
<dbReference type="AlphaFoldDB" id="A0A4Q4REB7"/>
<dbReference type="Proteomes" id="UP000293195">
    <property type="component" value="Unassembled WGS sequence"/>
</dbReference>
<evidence type="ECO:0000313" key="2">
    <source>
        <dbReference type="EMBL" id="RYN86581.1"/>
    </source>
</evidence>
<dbReference type="EMBL" id="PDXB01000050">
    <property type="protein sequence ID" value="RYN18373.1"/>
    <property type="molecule type" value="Genomic_DNA"/>
</dbReference>
<organism evidence="1 3">
    <name type="scientific">Alternaria tenuissima</name>
    <dbReference type="NCBI Taxonomy" id="119927"/>
    <lineage>
        <taxon>Eukaryota</taxon>
        <taxon>Fungi</taxon>
        <taxon>Dikarya</taxon>
        <taxon>Ascomycota</taxon>
        <taxon>Pezizomycotina</taxon>
        <taxon>Dothideomycetes</taxon>
        <taxon>Pleosporomycetidae</taxon>
        <taxon>Pleosporales</taxon>
        <taxon>Pleosporineae</taxon>
        <taxon>Pleosporaceae</taxon>
        <taxon>Alternaria</taxon>
        <taxon>Alternaria sect. Alternaria</taxon>
        <taxon>Alternaria alternata complex</taxon>
    </lineage>
</organism>
<keyword evidence="4" id="KW-1185">Reference proteome</keyword>
<evidence type="ECO:0000313" key="4">
    <source>
        <dbReference type="Proteomes" id="UP000293195"/>
    </source>
</evidence>
<reference evidence="1" key="1">
    <citation type="submission" date="2017-10" db="EMBL/GenBank/DDBJ databases">
        <authorList>
            <person name="Armitage A.D."/>
            <person name="Barbara D.J."/>
            <person name="Woodhall J.W."/>
            <person name="Sreenivasaprasad S."/>
            <person name="Lane C.R."/>
            <person name="Clarkson J.P."/>
            <person name="Harrison R.J."/>
        </authorList>
    </citation>
    <scope>NUCLEOTIDE SEQUENCE</scope>
    <source>
        <strain evidence="1">FERA 1164</strain>
        <strain evidence="2">FERA 635</strain>
    </source>
</reference>
<dbReference type="OrthoDB" id="10305218at2759"/>
<protein>
    <submittedName>
        <fullName evidence="1">Uncharacterized protein</fullName>
    </submittedName>
</protein>
<name>A0A4Q4REB7_9PLEO</name>
<comment type="caution">
    <text evidence="1">The sequence shown here is derived from an EMBL/GenBank/DDBJ whole genome shotgun (WGS) entry which is preliminary data.</text>
</comment>
<evidence type="ECO:0000313" key="1">
    <source>
        <dbReference type="EMBL" id="RYN18373.1"/>
    </source>
</evidence>
<proteinExistence type="predicted"/>
<reference evidence="1 4" key="2">
    <citation type="journal article" date="2019" name="bioRxiv">
        <title>Genomics, evolutionary history and diagnostics of the Alternaria alternata species group including apple and Asian pear pathotypes.</title>
        <authorList>
            <person name="Armitage A.D."/>
            <person name="Cockerton H.M."/>
            <person name="Sreenivasaprasad S."/>
            <person name="Woodhall J.W."/>
            <person name="Lane C.R."/>
            <person name="Harrison R.J."/>
            <person name="Clarkson J.P."/>
        </authorList>
    </citation>
    <scope>NUCLEOTIDE SEQUENCE</scope>
    <source>
        <strain evidence="1">FERA 1164</strain>
        <strain evidence="4">FERA 635</strain>
    </source>
</reference>
<dbReference type="Proteomes" id="UP000292340">
    <property type="component" value="Unassembled WGS sequence"/>
</dbReference>